<dbReference type="SUPFAM" id="SSF69618">
    <property type="entry name" value="HemD-like"/>
    <property type="match status" value="1"/>
</dbReference>
<keyword evidence="4 9" id="KW-0456">Lyase</keyword>
<dbReference type="EMBL" id="CWJI01000010">
    <property type="protein sequence ID" value="CRY56073.1"/>
    <property type="molecule type" value="Genomic_DNA"/>
</dbReference>
<reference evidence="12" key="1">
    <citation type="submission" date="2015-03" db="EMBL/GenBank/DDBJ databases">
        <authorList>
            <consortium name="Pathogen Informatics"/>
        </authorList>
    </citation>
    <scope>NUCLEOTIDE SEQUENCE [LARGE SCALE GENOMIC DNA]</scope>
    <source>
        <strain evidence="12">R148</strain>
    </source>
</reference>
<evidence type="ECO:0000256" key="2">
    <source>
        <dbReference type="ARBA" id="ARBA00008133"/>
    </source>
</evidence>
<dbReference type="CDD" id="cd06578">
    <property type="entry name" value="HemD"/>
    <property type="match status" value="1"/>
</dbReference>
<dbReference type="Proteomes" id="UP000043316">
    <property type="component" value="Unassembled WGS sequence"/>
</dbReference>
<comment type="function">
    <text evidence="6 9">Catalyzes cyclization of the linear tetrapyrrole, hydroxymethylbilane, to the macrocyclic uroporphyrinogen III.</text>
</comment>
<dbReference type="PANTHER" id="PTHR38042:SF1">
    <property type="entry name" value="UROPORPHYRINOGEN-III SYNTHASE, CHLOROPLASTIC"/>
    <property type="match status" value="1"/>
</dbReference>
<dbReference type="NCBIfam" id="NF004582">
    <property type="entry name" value="PRK05928.1-1"/>
    <property type="match status" value="1"/>
</dbReference>
<evidence type="ECO:0000256" key="1">
    <source>
        <dbReference type="ARBA" id="ARBA00004772"/>
    </source>
</evidence>
<evidence type="ECO:0000256" key="7">
    <source>
        <dbReference type="ARBA" id="ARBA00040167"/>
    </source>
</evidence>
<dbReference type="Gene3D" id="3.40.50.10090">
    <property type="match status" value="2"/>
</dbReference>
<accession>A0A0H5LY34</accession>
<dbReference type="GO" id="GO:0006782">
    <property type="term" value="P:protoporphyrinogen IX biosynthetic process"/>
    <property type="evidence" value="ECO:0007669"/>
    <property type="project" value="UniProtKB-UniRule"/>
</dbReference>
<evidence type="ECO:0000313" key="12">
    <source>
        <dbReference type="Proteomes" id="UP000043316"/>
    </source>
</evidence>
<comment type="catalytic activity">
    <reaction evidence="8 9">
        <text>hydroxymethylbilane = uroporphyrinogen III + H2O</text>
        <dbReference type="Rhea" id="RHEA:18965"/>
        <dbReference type="ChEBI" id="CHEBI:15377"/>
        <dbReference type="ChEBI" id="CHEBI:57308"/>
        <dbReference type="ChEBI" id="CHEBI:57845"/>
        <dbReference type="EC" id="4.2.1.75"/>
    </reaction>
</comment>
<evidence type="ECO:0000259" key="10">
    <source>
        <dbReference type="Pfam" id="PF02602"/>
    </source>
</evidence>
<dbReference type="EC" id="4.2.1.75" evidence="3 9"/>
<evidence type="ECO:0000313" key="11">
    <source>
        <dbReference type="EMBL" id="CRY56073.1"/>
    </source>
</evidence>
<dbReference type="UniPathway" id="UPA00251">
    <property type="reaction ID" value="UER00320"/>
</dbReference>
<protein>
    <recommendedName>
        <fullName evidence="7 9">Uroporphyrinogen-III synthase</fullName>
        <ecNumber evidence="3 9">4.2.1.75</ecNumber>
    </recommendedName>
</protein>
<name>A0A0H5LY34_YERIN</name>
<comment type="similarity">
    <text evidence="2 9">Belongs to the uroporphyrinogen-III synthase family.</text>
</comment>
<comment type="pathway">
    <text evidence="1 9">Porphyrin-containing compound metabolism; protoporphyrin-IX biosynthesis; coproporphyrinogen-III from 5-aminolevulinate: step 3/4.</text>
</comment>
<dbReference type="GO" id="GO:0004852">
    <property type="term" value="F:uroporphyrinogen-III synthase activity"/>
    <property type="evidence" value="ECO:0007669"/>
    <property type="project" value="UniProtKB-UniRule"/>
</dbReference>
<gene>
    <name evidence="11" type="primary">hemD</name>
    <name evidence="11" type="ORF">ERS008476_03091</name>
</gene>
<dbReference type="Pfam" id="PF02602">
    <property type="entry name" value="HEM4"/>
    <property type="match status" value="1"/>
</dbReference>
<organism evidence="11 12">
    <name type="scientific">Yersinia intermedia</name>
    <dbReference type="NCBI Taxonomy" id="631"/>
    <lineage>
        <taxon>Bacteria</taxon>
        <taxon>Pseudomonadati</taxon>
        <taxon>Pseudomonadota</taxon>
        <taxon>Gammaproteobacteria</taxon>
        <taxon>Enterobacterales</taxon>
        <taxon>Yersiniaceae</taxon>
        <taxon>Yersinia</taxon>
    </lineage>
</organism>
<dbReference type="AlphaFoldDB" id="A0A0H5LY34"/>
<proteinExistence type="inferred from homology"/>
<dbReference type="RefSeq" id="WP_053009978.1">
    <property type="nucleotide sequence ID" value="NZ_CWJI01000010.1"/>
</dbReference>
<dbReference type="InterPro" id="IPR036108">
    <property type="entry name" value="4pyrrol_syn_uPrphyn_synt_sf"/>
</dbReference>
<evidence type="ECO:0000256" key="8">
    <source>
        <dbReference type="ARBA" id="ARBA00048617"/>
    </source>
</evidence>
<dbReference type="GO" id="GO:0006780">
    <property type="term" value="P:uroporphyrinogen III biosynthetic process"/>
    <property type="evidence" value="ECO:0007669"/>
    <property type="project" value="UniProtKB-UniRule"/>
</dbReference>
<evidence type="ECO:0000256" key="4">
    <source>
        <dbReference type="ARBA" id="ARBA00023239"/>
    </source>
</evidence>
<keyword evidence="5 9" id="KW-0627">Porphyrin biosynthesis</keyword>
<evidence type="ECO:0000256" key="9">
    <source>
        <dbReference type="RuleBase" id="RU366031"/>
    </source>
</evidence>
<evidence type="ECO:0000256" key="3">
    <source>
        <dbReference type="ARBA" id="ARBA00013109"/>
    </source>
</evidence>
<dbReference type="InterPro" id="IPR003754">
    <property type="entry name" value="4pyrrol_synth_uPrphyn_synth"/>
</dbReference>
<sequence>MTILVTRPSPAGEQLVSRLRALGRVAYHAPLIDFSPGHDLPKLPALLQEMRAGDLVFALSQNAVRYANPLLKRNNLSWPTQLSYYAIGRGTALALHTASRLHVTFPPMGETSEMLLSLPDLQKLSGKKALLLRGNGGRELLGESLAQRGATVTFCECYQRSPIFYDGSEQSAHWQRAGVNILVVTSGEMLQQIYTLVPDYYRSSWLLRCRLVVVSDRLATLAAQMGWRDVKVADNADNDALIRALQDLKHT</sequence>
<dbReference type="InterPro" id="IPR039793">
    <property type="entry name" value="UROS/Hem4"/>
</dbReference>
<evidence type="ECO:0000256" key="6">
    <source>
        <dbReference type="ARBA" id="ARBA00037589"/>
    </source>
</evidence>
<evidence type="ECO:0000256" key="5">
    <source>
        <dbReference type="ARBA" id="ARBA00023244"/>
    </source>
</evidence>
<dbReference type="PANTHER" id="PTHR38042">
    <property type="entry name" value="UROPORPHYRINOGEN-III SYNTHASE, CHLOROPLASTIC"/>
    <property type="match status" value="1"/>
</dbReference>
<feature type="domain" description="Tetrapyrrole biosynthesis uroporphyrinogen III synthase" evidence="10">
    <location>
        <begin position="14"/>
        <end position="242"/>
    </location>
</feature>